<dbReference type="AlphaFoldDB" id="A0A165ERB2"/>
<gene>
    <name evidence="2" type="ORF">CALCODRAFT_437279</name>
</gene>
<keyword evidence="2" id="KW-0418">Kinase</keyword>
<dbReference type="Gene3D" id="1.10.510.10">
    <property type="entry name" value="Transferase(Phosphotransferase) domain 1"/>
    <property type="match status" value="1"/>
</dbReference>
<keyword evidence="2" id="KW-0808">Transferase</keyword>
<accession>A0A165ERB2</accession>
<dbReference type="GO" id="GO:0005524">
    <property type="term" value="F:ATP binding"/>
    <property type="evidence" value="ECO:0007669"/>
    <property type="project" value="InterPro"/>
</dbReference>
<dbReference type="PROSITE" id="PS50011">
    <property type="entry name" value="PROTEIN_KINASE_DOM"/>
    <property type="match status" value="1"/>
</dbReference>
<dbReference type="STRING" id="1353952.A0A165ERB2"/>
<dbReference type="Pfam" id="PF00069">
    <property type="entry name" value="Pkinase"/>
    <property type="match status" value="1"/>
</dbReference>
<dbReference type="GO" id="GO:0004672">
    <property type="term" value="F:protein kinase activity"/>
    <property type="evidence" value="ECO:0007669"/>
    <property type="project" value="InterPro"/>
</dbReference>
<evidence type="ECO:0000259" key="1">
    <source>
        <dbReference type="PROSITE" id="PS50011"/>
    </source>
</evidence>
<dbReference type="Proteomes" id="UP000076842">
    <property type="component" value="Unassembled WGS sequence"/>
</dbReference>
<protein>
    <submittedName>
        <fullName evidence="2">Kinase-like protein</fullName>
    </submittedName>
</protein>
<dbReference type="InterPro" id="IPR000719">
    <property type="entry name" value="Prot_kinase_dom"/>
</dbReference>
<organism evidence="2 3">
    <name type="scientific">Calocera cornea HHB12733</name>
    <dbReference type="NCBI Taxonomy" id="1353952"/>
    <lineage>
        <taxon>Eukaryota</taxon>
        <taxon>Fungi</taxon>
        <taxon>Dikarya</taxon>
        <taxon>Basidiomycota</taxon>
        <taxon>Agaricomycotina</taxon>
        <taxon>Dacrymycetes</taxon>
        <taxon>Dacrymycetales</taxon>
        <taxon>Dacrymycetaceae</taxon>
        <taxon>Calocera</taxon>
    </lineage>
</organism>
<evidence type="ECO:0000313" key="3">
    <source>
        <dbReference type="Proteomes" id="UP000076842"/>
    </source>
</evidence>
<dbReference type="GO" id="GO:0005737">
    <property type="term" value="C:cytoplasm"/>
    <property type="evidence" value="ECO:0007669"/>
    <property type="project" value="TreeGrafter"/>
</dbReference>
<dbReference type="PANTHER" id="PTHR23257">
    <property type="entry name" value="SERINE-THREONINE PROTEIN KINASE"/>
    <property type="match status" value="1"/>
</dbReference>
<dbReference type="OrthoDB" id="4062651at2759"/>
<dbReference type="EMBL" id="KV423996">
    <property type="protein sequence ID" value="KZT55377.1"/>
    <property type="molecule type" value="Genomic_DNA"/>
</dbReference>
<proteinExistence type="predicted"/>
<sequence>LLDVVDAVSYLHNHPKGPVIHGDLKGVTNHCALQNNILIDLGEKRLIARVTDFGLAHIMESTLQDGMTTTSTAFQGNSRWMAFERMLPSEYGLRQAAAKSKASDVFELMRTFFQILTGRLPFHGKSDIEAMVAVVQRQNPERPTDHCRDLDDLRWNLMLQAWSDIREERPSLMEVQHDIAESLRLERLLLVCDI</sequence>
<reference evidence="2 3" key="1">
    <citation type="journal article" date="2016" name="Mol. Biol. Evol.">
        <title>Comparative Genomics of Early-Diverging Mushroom-Forming Fungi Provides Insights into the Origins of Lignocellulose Decay Capabilities.</title>
        <authorList>
            <person name="Nagy L.G."/>
            <person name="Riley R."/>
            <person name="Tritt A."/>
            <person name="Adam C."/>
            <person name="Daum C."/>
            <person name="Floudas D."/>
            <person name="Sun H."/>
            <person name="Yadav J.S."/>
            <person name="Pangilinan J."/>
            <person name="Larsson K.H."/>
            <person name="Matsuura K."/>
            <person name="Barry K."/>
            <person name="Labutti K."/>
            <person name="Kuo R."/>
            <person name="Ohm R.A."/>
            <person name="Bhattacharya S.S."/>
            <person name="Shirouzu T."/>
            <person name="Yoshinaga Y."/>
            <person name="Martin F.M."/>
            <person name="Grigoriev I.V."/>
            <person name="Hibbett D.S."/>
        </authorList>
    </citation>
    <scope>NUCLEOTIDE SEQUENCE [LARGE SCALE GENOMIC DNA]</scope>
    <source>
        <strain evidence="2 3">HHB12733</strain>
    </source>
</reference>
<dbReference type="GO" id="GO:0007165">
    <property type="term" value="P:signal transduction"/>
    <property type="evidence" value="ECO:0007669"/>
    <property type="project" value="TreeGrafter"/>
</dbReference>
<dbReference type="InterPro" id="IPR011009">
    <property type="entry name" value="Kinase-like_dom_sf"/>
</dbReference>
<name>A0A165ERB2_9BASI</name>
<feature type="non-terminal residue" evidence="2">
    <location>
        <position position="1"/>
    </location>
</feature>
<dbReference type="SUPFAM" id="SSF56112">
    <property type="entry name" value="Protein kinase-like (PK-like)"/>
    <property type="match status" value="1"/>
</dbReference>
<keyword evidence="3" id="KW-1185">Reference proteome</keyword>
<evidence type="ECO:0000313" key="2">
    <source>
        <dbReference type="EMBL" id="KZT55377.1"/>
    </source>
</evidence>
<dbReference type="InterPro" id="IPR050167">
    <property type="entry name" value="Ser_Thr_protein_kinase"/>
</dbReference>
<dbReference type="InParanoid" id="A0A165ERB2"/>
<feature type="domain" description="Protein kinase" evidence="1">
    <location>
        <begin position="1"/>
        <end position="180"/>
    </location>
</feature>